<dbReference type="InterPro" id="IPR029063">
    <property type="entry name" value="SAM-dependent_MTases_sf"/>
</dbReference>
<feature type="domain" description="Methyltransferase" evidence="3">
    <location>
        <begin position="64"/>
        <end position="157"/>
    </location>
</feature>
<keyword evidence="1 4" id="KW-0489">Methyltransferase</keyword>
<comment type="caution">
    <text evidence="4">The sequence shown here is derived from an EMBL/GenBank/DDBJ whole genome shotgun (WGS) entry which is preliminary data.</text>
</comment>
<dbReference type="Proteomes" id="UP000240971">
    <property type="component" value="Unassembled WGS sequence"/>
</dbReference>
<evidence type="ECO:0000313" key="5">
    <source>
        <dbReference type="Proteomes" id="UP000240971"/>
    </source>
</evidence>
<protein>
    <submittedName>
        <fullName evidence="4">Methyltransferase family protein</fullName>
    </submittedName>
</protein>
<accession>A0A2P8HGG2</accession>
<dbReference type="RefSeq" id="WP_106529662.1">
    <property type="nucleotide sequence ID" value="NZ_PYAW01000004.1"/>
</dbReference>
<dbReference type="SUPFAM" id="SSF53335">
    <property type="entry name" value="S-adenosyl-L-methionine-dependent methyltransferases"/>
    <property type="match status" value="1"/>
</dbReference>
<dbReference type="InterPro" id="IPR041698">
    <property type="entry name" value="Methyltransf_25"/>
</dbReference>
<organism evidence="4 5">
    <name type="scientific">Chitinophaga niastensis</name>
    <dbReference type="NCBI Taxonomy" id="536980"/>
    <lineage>
        <taxon>Bacteria</taxon>
        <taxon>Pseudomonadati</taxon>
        <taxon>Bacteroidota</taxon>
        <taxon>Chitinophagia</taxon>
        <taxon>Chitinophagales</taxon>
        <taxon>Chitinophagaceae</taxon>
        <taxon>Chitinophaga</taxon>
    </lineage>
</organism>
<dbReference type="Gene3D" id="3.40.50.150">
    <property type="entry name" value="Vaccinia Virus protein VP39"/>
    <property type="match status" value="1"/>
</dbReference>
<dbReference type="GO" id="GO:0032259">
    <property type="term" value="P:methylation"/>
    <property type="evidence" value="ECO:0007669"/>
    <property type="project" value="UniProtKB-KW"/>
</dbReference>
<dbReference type="AlphaFoldDB" id="A0A2P8HGG2"/>
<evidence type="ECO:0000313" key="4">
    <source>
        <dbReference type="EMBL" id="PSL45317.1"/>
    </source>
</evidence>
<evidence type="ECO:0000256" key="2">
    <source>
        <dbReference type="ARBA" id="ARBA00022679"/>
    </source>
</evidence>
<evidence type="ECO:0000259" key="3">
    <source>
        <dbReference type="Pfam" id="PF13649"/>
    </source>
</evidence>
<reference evidence="4 5" key="1">
    <citation type="submission" date="2018-03" db="EMBL/GenBank/DDBJ databases">
        <title>Genomic Encyclopedia of Archaeal and Bacterial Type Strains, Phase II (KMG-II): from individual species to whole genera.</title>
        <authorList>
            <person name="Goeker M."/>
        </authorList>
    </citation>
    <scope>NUCLEOTIDE SEQUENCE [LARGE SCALE GENOMIC DNA]</scope>
    <source>
        <strain evidence="4 5">DSM 24859</strain>
    </source>
</reference>
<evidence type="ECO:0000256" key="1">
    <source>
        <dbReference type="ARBA" id="ARBA00022603"/>
    </source>
</evidence>
<sequence>MRVNTRHRSLAPEMMDDFCMEGELLIETLNKIAQINRTLGGNSITVKGVAALIKNIPADKEITIADIGCGNGDMLRQLADFGKKNNRQLQLIGVDANSATVTHARELSEQYPSIRYHCQDIMQPPFQASNYDIILCTLTLHHFKQEEIRKLMAMFRKQAKIGIVINDLHRSVLAYRLFQLICFVFRLNKMVKQDGQVSILRGFKKKELHHLSKELNIGRYSLQWKWAFRYQWIINNL</sequence>
<keyword evidence="5" id="KW-1185">Reference proteome</keyword>
<keyword evidence="2 4" id="KW-0808">Transferase</keyword>
<dbReference type="PANTHER" id="PTHR43861:SF1">
    <property type="entry name" value="TRANS-ACONITATE 2-METHYLTRANSFERASE"/>
    <property type="match status" value="1"/>
</dbReference>
<dbReference type="GO" id="GO:0008168">
    <property type="term" value="F:methyltransferase activity"/>
    <property type="evidence" value="ECO:0007669"/>
    <property type="project" value="UniProtKB-KW"/>
</dbReference>
<dbReference type="OrthoDB" id="9800454at2"/>
<dbReference type="PANTHER" id="PTHR43861">
    <property type="entry name" value="TRANS-ACONITATE 2-METHYLTRANSFERASE-RELATED"/>
    <property type="match status" value="1"/>
</dbReference>
<proteinExistence type="predicted"/>
<gene>
    <name evidence="4" type="ORF">CLV51_10419</name>
</gene>
<dbReference type="EMBL" id="PYAW01000004">
    <property type="protein sequence ID" value="PSL45317.1"/>
    <property type="molecule type" value="Genomic_DNA"/>
</dbReference>
<dbReference type="CDD" id="cd02440">
    <property type="entry name" value="AdoMet_MTases"/>
    <property type="match status" value="1"/>
</dbReference>
<dbReference type="Pfam" id="PF13649">
    <property type="entry name" value="Methyltransf_25"/>
    <property type="match status" value="1"/>
</dbReference>
<name>A0A2P8HGG2_CHINA</name>